<dbReference type="EMBL" id="BAABUJ010000010">
    <property type="protein sequence ID" value="GAA5798441.1"/>
    <property type="molecule type" value="Genomic_DNA"/>
</dbReference>
<gene>
    <name evidence="1" type="ORF">HPULCUR_003844</name>
</gene>
<proteinExistence type="predicted"/>
<keyword evidence="2" id="KW-1185">Reference proteome</keyword>
<dbReference type="Proteomes" id="UP001476247">
    <property type="component" value="Unassembled WGS sequence"/>
</dbReference>
<sequence>MSSDELKRMSSGLSSILDLIDCSPNGRRSVLGEETWSELCHKYYNRYQVHPGSLQPKIDETLVIVENMVKANKNNEARVYIKNVIKHNGALKRQLNAVDFVLEVFEEQSYLFDPIVAKTLSENDYVTSAWLPLFKKCLFINDNNVRALVGETSNSYTTNKKTEVYCPKSVGFKIDIRFATSINGKVFDVGAAEAAKTDPLTDKIIEDEGKLLCEGKDIVDKCLQTVLLEKETSRVTGWIIQLPGLSGHIYSIHLTRPGLYVAIPPII</sequence>
<name>A0ABP9XUI0_9FUNG</name>
<reference evidence="1 2" key="1">
    <citation type="submission" date="2024-04" db="EMBL/GenBank/DDBJ databases">
        <title>genome sequences of Mucor flavus KT1a and Helicostylum pulchrum KT1b strains isolation_sourced from the surface of a dry-aged beef.</title>
        <authorList>
            <person name="Toyotome T."/>
            <person name="Hosono M."/>
            <person name="Torimaru M."/>
            <person name="Fukuda K."/>
            <person name="Mikami N."/>
        </authorList>
    </citation>
    <scope>NUCLEOTIDE SEQUENCE [LARGE SCALE GENOMIC DNA]</scope>
    <source>
        <strain evidence="1 2">KT1b</strain>
    </source>
</reference>
<protein>
    <submittedName>
        <fullName evidence="1">Uncharacterized protein</fullName>
    </submittedName>
</protein>
<evidence type="ECO:0000313" key="1">
    <source>
        <dbReference type="EMBL" id="GAA5798441.1"/>
    </source>
</evidence>
<comment type="caution">
    <text evidence="1">The sequence shown here is derived from an EMBL/GenBank/DDBJ whole genome shotgun (WGS) entry which is preliminary data.</text>
</comment>
<accession>A0ABP9XUI0</accession>
<evidence type="ECO:0000313" key="2">
    <source>
        <dbReference type="Proteomes" id="UP001476247"/>
    </source>
</evidence>
<organism evidence="1 2">
    <name type="scientific">Helicostylum pulchrum</name>
    <dbReference type="NCBI Taxonomy" id="562976"/>
    <lineage>
        <taxon>Eukaryota</taxon>
        <taxon>Fungi</taxon>
        <taxon>Fungi incertae sedis</taxon>
        <taxon>Mucoromycota</taxon>
        <taxon>Mucoromycotina</taxon>
        <taxon>Mucoromycetes</taxon>
        <taxon>Mucorales</taxon>
        <taxon>Mucorineae</taxon>
        <taxon>Mucoraceae</taxon>
        <taxon>Helicostylum</taxon>
    </lineage>
</organism>